<dbReference type="PROSITE" id="PS51781">
    <property type="entry name" value="SH3B"/>
    <property type="match status" value="1"/>
</dbReference>
<comment type="caution">
    <text evidence="2">The sequence shown here is derived from an EMBL/GenBank/DDBJ whole genome shotgun (WGS) entry which is preliminary data.</text>
</comment>
<proteinExistence type="predicted"/>
<sequence length="464" mass="51949">MRKFSFKVFTILIIVYGVYACASTPIGFGYVSQKDVKVYAKPSLKSEVLFSLDRSKKYEILTVDVPDKDSALKLLWLKIRQDEKTGYVSREEESIKNTLSTFFPVLTNKFGLVTATQLMLRETPGVNGKVLGKLQTREIVELQEEQSKSVSIDGMTGTWAKVKTKNGQTGFVFTAYVMRDASPEALAKTKDLNLPQTGWAYLRKEPKKIYNYTNGKLIPSDDVSYHLTEGSSAFFNQKLITEQGKVYFHVYGADGSSEYDSYESSNSVAYSGFLPADILDTYPSIVRLQLSRYKGDKSKELLEAIGAALNGEADLDNVIVTDYNFGKKKLFEVETKIKTYYVKSDESATIKILLFKDGANYSTIYKGIGDAKFEDMDGDGIYEILATESEGRSGSISQTLYRFNGSKFEALASYSRSSYGSNCGQISIYGSELHRSNDNCSKEAEKLYSPFQFKLKRGKLVPVE</sequence>
<dbReference type="InterPro" id="IPR052354">
    <property type="entry name" value="Cell_Wall_Dynamics_Protein"/>
</dbReference>
<dbReference type="Proteomes" id="UP000231912">
    <property type="component" value="Unassembled WGS sequence"/>
</dbReference>
<protein>
    <recommendedName>
        <fullName evidence="1">SH3b domain-containing protein</fullName>
    </recommendedName>
</protein>
<name>A0A2M9ZEN1_9LEPT</name>
<evidence type="ECO:0000313" key="3">
    <source>
        <dbReference type="Proteomes" id="UP000231912"/>
    </source>
</evidence>
<organism evidence="2 3">
    <name type="scientific">Leptospira wolffii</name>
    <dbReference type="NCBI Taxonomy" id="409998"/>
    <lineage>
        <taxon>Bacteria</taxon>
        <taxon>Pseudomonadati</taxon>
        <taxon>Spirochaetota</taxon>
        <taxon>Spirochaetia</taxon>
        <taxon>Leptospirales</taxon>
        <taxon>Leptospiraceae</taxon>
        <taxon>Leptospira</taxon>
    </lineage>
</organism>
<dbReference type="SMART" id="SM00287">
    <property type="entry name" value="SH3b"/>
    <property type="match status" value="2"/>
</dbReference>
<dbReference type="PANTHER" id="PTHR34408">
    <property type="entry name" value="FAMILY PROTEIN, PUTATIVE-RELATED"/>
    <property type="match status" value="1"/>
</dbReference>
<dbReference type="EMBL" id="NPDT01000001">
    <property type="protein sequence ID" value="PJZ66901.1"/>
    <property type="molecule type" value="Genomic_DNA"/>
</dbReference>
<dbReference type="AlphaFoldDB" id="A0A2M9ZEN1"/>
<dbReference type="Gene3D" id="2.30.30.40">
    <property type="entry name" value="SH3 Domains"/>
    <property type="match status" value="2"/>
</dbReference>
<evidence type="ECO:0000313" key="2">
    <source>
        <dbReference type="EMBL" id="PJZ66901.1"/>
    </source>
</evidence>
<gene>
    <name evidence="2" type="ORF">CH371_02045</name>
</gene>
<accession>A0A2M9ZEN1</accession>
<feature type="domain" description="SH3b" evidence="1">
    <location>
        <begin position="108"/>
        <end position="181"/>
    </location>
</feature>
<dbReference type="Pfam" id="PF08239">
    <property type="entry name" value="SH3_3"/>
    <property type="match status" value="1"/>
</dbReference>
<dbReference type="PROSITE" id="PS51257">
    <property type="entry name" value="PROKAR_LIPOPROTEIN"/>
    <property type="match status" value="1"/>
</dbReference>
<dbReference type="RefSeq" id="WP_100757485.1">
    <property type="nucleotide sequence ID" value="NZ_NPDT01000001.1"/>
</dbReference>
<reference evidence="2 3" key="1">
    <citation type="submission" date="2017-07" db="EMBL/GenBank/DDBJ databases">
        <title>Leptospira spp. isolated from tropical soils.</title>
        <authorList>
            <person name="Thibeaux R."/>
            <person name="Iraola G."/>
            <person name="Ferres I."/>
            <person name="Bierque E."/>
            <person name="Girault D."/>
            <person name="Soupe-Gilbert M.-E."/>
            <person name="Picardeau M."/>
            <person name="Goarant C."/>
        </authorList>
    </citation>
    <scope>NUCLEOTIDE SEQUENCE [LARGE SCALE GENOMIC DNA]</scope>
    <source>
        <strain evidence="2 3">FH2-C-A2</strain>
    </source>
</reference>
<dbReference type="PANTHER" id="PTHR34408:SF1">
    <property type="entry name" value="GLYCOSYL HYDROLASE FAMILY 19 DOMAIN-CONTAINING PROTEIN HI_1415"/>
    <property type="match status" value="1"/>
</dbReference>
<evidence type="ECO:0000259" key="1">
    <source>
        <dbReference type="PROSITE" id="PS51781"/>
    </source>
</evidence>
<dbReference type="InterPro" id="IPR003646">
    <property type="entry name" value="SH3-like_bac-type"/>
</dbReference>